<gene>
    <name evidence="8" type="ORF">A3D49_01535</name>
</gene>
<keyword evidence="1" id="KW-1003">Cell membrane</keyword>
<evidence type="ECO:0000313" key="9">
    <source>
        <dbReference type="Proteomes" id="UP000177279"/>
    </source>
</evidence>
<dbReference type="PANTHER" id="PTHR30518:SF2">
    <property type="entry name" value="ENDOLYTIC MUREIN TRANSGLYCOSYLASE"/>
    <property type="match status" value="1"/>
</dbReference>
<keyword evidence="2 7" id="KW-0812">Transmembrane</keyword>
<keyword evidence="6" id="KW-0961">Cell wall biogenesis/degradation</keyword>
<evidence type="ECO:0000256" key="1">
    <source>
        <dbReference type="ARBA" id="ARBA00022475"/>
    </source>
</evidence>
<dbReference type="GO" id="GO:0071555">
    <property type="term" value="P:cell wall organization"/>
    <property type="evidence" value="ECO:0007669"/>
    <property type="project" value="UniProtKB-KW"/>
</dbReference>
<protein>
    <recommendedName>
        <fullName evidence="10">Endolytic murein transglycosylase</fullName>
    </recommendedName>
</protein>
<evidence type="ECO:0000256" key="6">
    <source>
        <dbReference type="ARBA" id="ARBA00023316"/>
    </source>
</evidence>
<name>A0A1G2TGX2_9BACT</name>
<dbReference type="EMBL" id="MHVS01000005">
    <property type="protein sequence ID" value="OHA96537.1"/>
    <property type="molecule type" value="Genomic_DNA"/>
</dbReference>
<comment type="caution">
    <text evidence="8">The sequence shown here is derived from an EMBL/GenBank/DDBJ whole genome shotgun (WGS) entry which is preliminary data.</text>
</comment>
<dbReference type="GO" id="GO:0016829">
    <property type="term" value="F:lyase activity"/>
    <property type="evidence" value="ECO:0007669"/>
    <property type="project" value="UniProtKB-KW"/>
</dbReference>
<dbReference type="PANTHER" id="PTHR30518">
    <property type="entry name" value="ENDOLYTIC MUREIN TRANSGLYCOSYLASE"/>
    <property type="match status" value="1"/>
</dbReference>
<evidence type="ECO:0000256" key="5">
    <source>
        <dbReference type="ARBA" id="ARBA00023239"/>
    </source>
</evidence>
<evidence type="ECO:0000256" key="3">
    <source>
        <dbReference type="ARBA" id="ARBA00022989"/>
    </source>
</evidence>
<keyword evidence="4 7" id="KW-0472">Membrane</keyword>
<dbReference type="Proteomes" id="UP000177279">
    <property type="component" value="Unassembled WGS sequence"/>
</dbReference>
<dbReference type="InterPro" id="IPR003770">
    <property type="entry name" value="MLTG-like"/>
</dbReference>
<organism evidence="8 9">
    <name type="scientific">Candidatus Zambryskibacteria bacterium RIFCSPHIGHO2_02_FULL_43_37</name>
    <dbReference type="NCBI Taxonomy" id="1802749"/>
    <lineage>
        <taxon>Bacteria</taxon>
        <taxon>Candidatus Zambryskiibacteriota</taxon>
    </lineage>
</organism>
<keyword evidence="3 7" id="KW-1133">Transmembrane helix</keyword>
<dbReference type="AlphaFoldDB" id="A0A1G2TGX2"/>
<evidence type="ECO:0000256" key="7">
    <source>
        <dbReference type="SAM" id="Phobius"/>
    </source>
</evidence>
<evidence type="ECO:0000313" key="8">
    <source>
        <dbReference type="EMBL" id="OHA96537.1"/>
    </source>
</evidence>
<dbReference type="Gene3D" id="3.30.1490.480">
    <property type="entry name" value="Endolytic murein transglycosylase"/>
    <property type="match status" value="1"/>
</dbReference>
<evidence type="ECO:0008006" key="10">
    <source>
        <dbReference type="Google" id="ProtNLM"/>
    </source>
</evidence>
<reference evidence="8 9" key="1">
    <citation type="journal article" date="2016" name="Nat. Commun.">
        <title>Thousands of microbial genomes shed light on interconnected biogeochemical processes in an aquifer system.</title>
        <authorList>
            <person name="Anantharaman K."/>
            <person name="Brown C.T."/>
            <person name="Hug L.A."/>
            <person name="Sharon I."/>
            <person name="Castelle C.J."/>
            <person name="Probst A.J."/>
            <person name="Thomas B.C."/>
            <person name="Singh A."/>
            <person name="Wilkins M.J."/>
            <person name="Karaoz U."/>
            <person name="Brodie E.L."/>
            <person name="Williams K.H."/>
            <person name="Hubbard S.S."/>
            <person name="Banfield J.F."/>
        </authorList>
    </citation>
    <scope>NUCLEOTIDE SEQUENCE [LARGE SCALE GENOMIC DNA]</scope>
</reference>
<accession>A0A1G2TGX2</accession>
<evidence type="ECO:0000256" key="4">
    <source>
        <dbReference type="ARBA" id="ARBA00023136"/>
    </source>
</evidence>
<dbReference type="Pfam" id="PF02618">
    <property type="entry name" value="YceG"/>
    <property type="match status" value="2"/>
</dbReference>
<keyword evidence="5" id="KW-0456">Lyase</keyword>
<evidence type="ECO:0000256" key="2">
    <source>
        <dbReference type="ARBA" id="ARBA00022692"/>
    </source>
</evidence>
<proteinExistence type="predicted"/>
<feature type="transmembrane region" description="Helical" evidence="7">
    <location>
        <begin position="7"/>
        <end position="26"/>
    </location>
</feature>
<sequence>MQESQTVKILLFFLGIAVVIGAASFLTPPGNFPAGSIINVAEGLGLQTLSLDLEKQNVIRSPFWFRTAAIFLGGERDMKAGQYYFERPQSPFIIAWRIRRGSYGIESMKITVPEGFTVEKISALFDDRFPFFDNSLFKKTAPEGYLFPDTYFMPVTSTATSTMKIMRDNFIRKIFPVMPEIEASGKELEDIIAMASLIEGETNNQIDREIVSGILWKRLKLGMALQVDVEAKTYEFPGLPEAPINNPGLASIRAAIHPTSTPYLYYLTGKDGKMHYSKTFDEHKANIAKYLSN</sequence>
<dbReference type="Gene3D" id="3.30.160.60">
    <property type="entry name" value="Classic Zinc Finger"/>
    <property type="match status" value="1"/>
</dbReference>